<proteinExistence type="inferred from homology"/>
<comment type="subcellular location">
    <subcellularLocation>
        <location evidence="6">Cytoplasm</location>
    </subcellularLocation>
</comment>
<dbReference type="PANTHER" id="PTHR43721">
    <property type="entry name" value="ELONGATION FACTOR TU-RELATED"/>
    <property type="match status" value="1"/>
</dbReference>
<dbReference type="InterPro" id="IPR005225">
    <property type="entry name" value="Small_GTP-bd"/>
</dbReference>
<evidence type="ECO:0000256" key="2">
    <source>
        <dbReference type="ARBA" id="ARBA00022768"/>
    </source>
</evidence>
<name>A0ABY1PYR5_9SPHN</name>
<dbReference type="HAMAP" id="MF_00118_B">
    <property type="entry name" value="EF_Tu_B"/>
    <property type="match status" value="1"/>
</dbReference>
<dbReference type="PROSITE" id="PS00301">
    <property type="entry name" value="G_TR_1"/>
    <property type="match status" value="1"/>
</dbReference>
<dbReference type="NCBIfam" id="NF009372">
    <property type="entry name" value="PRK12735.1"/>
    <property type="match status" value="1"/>
</dbReference>
<dbReference type="InterPro" id="IPR041709">
    <property type="entry name" value="EF-Tu_GTP-bd"/>
</dbReference>
<dbReference type="InterPro" id="IPR027417">
    <property type="entry name" value="P-loop_NTPase"/>
</dbReference>
<dbReference type="PRINTS" id="PR00315">
    <property type="entry name" value="ELONGATNFCT"/>
</dbReference>
<comment type="catalytic activity">
    <reaction evidence="6">
        <text>GTP + H2O = GDP + phosphate + H(+)</text>
        <dbReference type="Rhea" id="RHEA:19669"/>
        <dbReference type="ChEBI" id="CHEBI:15377"/>
        <dbReference type="ChEBI" id="CHEBI:15378"/>
        <dbReference type="ChEBI" id="CHEBI:37565"/>
        <dbReference type="ChEBI" id="CHEBI:43474"/>
        <dbReference type="ChEBI" id="CHEBI:58189"/>
        <dbReference type="EC" id="3.6.5.3"/>
    </reaction>
</comment>
<dbReference type="InterPro" id="IPR009001">
    <property type="entry name" value="Transl_elong_EF1A/Init_IF2_C"/>
</dbReference>
<comment type="similarity">
    <text evidence="6">Belongs to the TRAFAC class translation factor GTPase superfamily. Classic translation factor GTPase family. EF-Tu/EF-1A subfamily.</text>
</comment>
<dbReference type="CDD" id="cd03707">
    <property type="entry name" value="EFTU_III"/>
    <property type="match status" value="1"/>
</dbReference>
<dbReference type="NCBIfam" id="NF000766">
    <property type="entry name" value="PRK00049.1"/>
    <property type="match status" value="1"/>
</dbReference>
<evidence type="ECO:0000256" key="5">
    <source>
        <dbReference type="ARBA" id="ARBA00029554"/>
    </source>
</evidence>
<feature type="binding site" evidence="6">
    <location>
        <begin position="81"/>
        <end position="85"/>
    </location>
    <ligand>
        <name>GTP</name>
        <dbReference type="ChEBI" id="CHEBI:37565"/>
    </ligand>
</feature>
<dbReference type="SUPFAM" id="SSF50447">
    <property type="entry name" value="Translation proteins"/>
    <property type="match status" value="1"/>
</dbReference>
<keyword evidence="9" id="KW-1185">Reference proteome</keyword>
<evidence type="ECO:0000256" key="4">
    <source>
        <dbReference type="ARBA" id="ARBA00023134"/>
    </source>
</evidence>
<keyword evidence="6" id="KW-0479">Metal-binding</keyword>
<dbReference type="InterPro" id="IPR009000">
    <property type="entry name" value="Transl_B-barrel_sf"/>
</dbReference>
<dbReference type="Pfam" id="PF03143">
    <property type="entry name" value="GTP_EFTU_D3"/>
    <property type="match status" value="1"/>
</dbReference>
<protein>
    <recommendedName>
        <fullName evidence="5 6">Elongation factor Tu</fullName>
        <shortName evidence="6">EF-Tu</shortName>
        <ecNumber evidence="6">3.6.5.3</ecNumber>
    </recommendedName>
</protein>
<dbReference type="EMBL" id="FXUI01000001">
    <property type="protein sequence ID" value="SMP51555.1"/>
    <property type="molecule type" value="Genomic_DNA"/>
</dbReference>
<dbReference type="PROSITE" id="PS51722">
    <property type="entry name" value="G_TR_2"/>
    <property type="match status" value="1"/>
</dbReference>
<organism evidence="8 9">
    <name type="scientific">Novosphingobium panipatense</name>
    <dbReference type="NCBI Taxonomy" id="428991"/>
    <lineage>
        <taxon>Bacteria</taxon>
        <taxon>Pseudomonadati</taxon>
        <taxon>Pseudomonadota</taxon>
        <taxon>Alphaproteobacteria</taxon>
        <taxon>Sphingomonadales</taxon>
        <taxon>Sphingomonadaceae</taxon>
        <taxon>Novosphingobium</taxon>
    </lineage>
</organism>
<evidence type="ECO:0000256" key="3">
    <source>
        <dbReference type="ARBA" id="ARBA00022917"/>
    </source>
</evidence>
<comment type="subunit">
    <text evidence="6">Monomer.</text>
</comment>
<feature type="domain" description="Tr-type G" evidence="7">
    <location>
        <begin position="10"/>
        <end position="207"/>
    </location>
</feature>
<reference evidence="8 9" key="1">
    <citation type="submission" date="2017-05" db="EMBL/GenBank/DDBJ databases">
        <authorList>
            <person name="Varghese N."/>
            <person name="Submissions S."/>
        </authorList>
    </citation>
    <scope>NUCLEOTIDE SEQUENCE [LARGE SCALE GENOMIC DNA]</scope>
    <source>
        <strain evidence="8 9">SM16</strain>
    </source>
</reference>
<dbReference type="NCBIfam" id="TIGR00231">
    <property type="entry name" value="small_GTP"/>
    <property type="match status" value="1"/>
</dbReference>
<dbReference type="Gene3D" id="3.40.50.300">
    <property type="entry name" value="P-loop containing nucleotide triphosphate hydrolases"/>
    <property type="match status" value="1"/>
</dbReference>
<keyword evidence="6" id="KW-0378">Hydrolase</keyword>
<evidence type="ECO:0000313" key="9">
    <source>
        <dbReference type="Proteomes" id="UP001157910"/>
    </source>
</evidence>
<keyword evidence="4 6" id="KW-0342">GTP-binding</keyword>
<evidence type="ECO:0000256" key="6">
    <source>
        <dbReference type="HAMAP-Rule" id="MF_00118"/>
    </source>
</evidence>
<dbReference type="InterPro" id="IPR050055">
    <property type="entry name" value="EF-Tu_GTPase"/>
</dbReference>
<feature type="binding site" evidence="6">
    <location>
        <begin position="19"/>
        <end position="26"/>
    </location>
    <ligand>
        <name>GTP</name>
        <dbReference type="ChEBI" id="CHEBI:37565"/>
    </ligand>
</feature>
<feature type="binding site" evidence="6">
    <location>
        <begin position="136"/>
        <end position="139"/>
    </location>
    <ligand>
        <name>GTP</name>
        <dbReference type="ChEBI" id="CHEBI:37565"/>
    </ligand>
</feature>
<dbReference type="EC" id="3.6.5.3" evidence="6"/>
<gene>
    <name evidence="6" type="primary">tuf</name>
    <name evidence="8" type="ORF">SAMN06296065_101129</name>
</gene>
<dbReference type="Pfam" id="PF03144">
    <property type="entry name" value="GTP_EFTU_D2"/>
    <property type="match status" value="1"/>
</dbReference>
<keyword evidence="3 6" id="KW-0648">Protein biosynthesis</keyword>
<dbReference type="InterPro" id="IPR004161">
    <property type="entry name" value="EFTu-like_2"/>
</dbReference>
<keyword evidence="1 6" id="KW-0547">Nucleotide-binding</keyword>
<dbReference type="GO" id="GO:0003746">
    <property type="term" value="F:translation elongation factor activity"/>
    <property type="evidence" value="ECO:0007669"/>
    <property type="project" value="UniProtKB-KW"/>
</dbReference>
<accession>A0ABY1PYR5</accession>
<keyword evidence="6" id="KW-0963">Cytoplasm</keyword>
<feature type="binding site" evidence="6">
    <location>
        <position position="26"/>
    </location>
    <ligand>
        <name>Mg(2+)</name>
        <dbReference type="ChEBI" id="CHEBI:18420"/>
    </ligand>
</feature>
<dbReference type="Proteomes" id="UP001157910">
    <property type="component" value="Unassembled WGS sequence"/>
</dbReference>
<keyword evidence="2 6" id="KW-0251">Elongation factor</keyword>
<dbReference type="CDD" id="cd01884">
    <property type="entry name" value="EF_Tu"/>
    <property type="match status" value="1"/>
</dbReference>
<comment type="function">
    <text evidence="6">GTP hydrolase that promotes the GTP-dependent binding of aminoacyl-tRNA to the A-site of ribosomes during protein biosynthesis.</text>
</comment>
<evidence type="ECO:0000313" key="8">
    <source>
        <dbReference type="EMBL" id="SMP51555.1"/>
    </source>
</evidence>
<comment type="caution">
    <text evidence="8">The sequence shown here is derived from an EMBL/GenBank/DDBJ whole genome shotgun (WGS) entry which is preliminary data.</text>
</comment>
<dbReference type="SUPFAM" id="SSF50465">
    <property type="entry name" value="EF-Tu/eEF-1alpha/eIF2-gamma C-terminal domain"/>
    <property type="match status" value="1"/>
</dbReference>
<dbReference type="CDD" id="cd03697">
    <property type="entry name" value="EFTU_II"/>
    <property type="match status" value="1"/>
</dbReference>
<dbReference type="SUPFAM" id="SSF52540">
    <property type="entry name" value="P-loop containing nucleoside triphosphate hydrolases"/>
    <property type="match status" value="1"/>
</dbReference>
<dbReference type="InterPro" id="IPR000795">
    <property type="entry name" value="T_Tr_GTP-bd_dom"/>
</dbReference>
<sequence length="396" mass="43119">MAKAKFERNKPHCNIGTIGHVDHGKTTLTAAITKVMSETFGGEAVDFANIDKAPEERERGITISTAHVEYETDARHYAHVDCPGHADYVKNMITGAAQMDGAILVVNAADGPMPQTREHILLARQVGVPALVVFMNKVDQVDDEELLELVELEVRELLSSYDFPGDDIPIIKGSALAALEGRDDNIGKEKILELMKAVDEFIPQPPRPTDKPFLMPVEDVFSISGRGTVVTGRVETGIIKVGEEVEVIGIRDTQKTTVTGVEMFRKLLDQGEAGDNIGALVRGLKREDVERGQVLAKPGTVTPHTEFSAEVYVLSKEEGGRHTPFFANYRPQFYFRTTDVTGEVILPEGTEMVMPGDNVALSVKLIAPIAMDEGLRFAIREGGRTVGSGVVSAITK</sequence>
<dbReference type="InterPro" id="IPR033720">
    <property type="entry name" value="EFTU_2"/>
</dbReference>
<keyword evidence="6" id="KW-0460">Magnesium</keyword>
<evidence type="ECO:0000256" key="1">
    <source>
        <dbReference type="ARBA" id="ARBA00022741"/>
    </source>
</evidence>
<dbReference type="RefSeq" id="WP_103728302.1">
    <property type="nucleotide sequence ID" value="NZ_FXUI01000001.1"/>
</dbReference>
<dbReference type="Pfam" id="PF00009">
    <property type="entry name" value="GTP_EFTU"/>
    <property type="match status" value="1"/>
</dbReference>
<dbReference type="PANTHER" id="PTHR43721:SF22">
    <property type="entry name" value="ELONGATION FACTOR TU, MITOCHONDRIAL"/>
    <property type="match status" value="1"/>
</dbReference>
<dbReference type="InterPro" id="IPR004160">
    <property type="entry name" value="Transl_elong_EFTu/EF1A_C"/>
</dbReference>
<dbReference type="NCBIfam" id="NF009373">
    <property type="entry name" value="PRK12736.1"/>
    <property type="match status" value="1"/>
</dbReference>
<dbReference type="InterPro" id="IPR031157">
    <property type="entry name" value="G_TR_CS"/>
</dbReference>
<dbReference type="InterPro" id="IPR004541">
    <property type="entry name" value="Transl_elong_EFTu/EF1A_bac/org"/>
</dbReference>
<evidence type="ECO:0000259" key="7">
    <source>
        <dbReference type="PROSITE" id="PS51722"/>
    </source>
</evidence>
<dbReference type="Gene3D" id="2.40.30.10">
    <property type="entry name" value="Translation factors"/>
    <property type="match status" value="2"/>
</dbReference>
<dbReference type="NCBIfam" id="TIGR00485">
    <property type="entry name" value="EF-Tu"/>
    <property type="match status" value="1"/>
</dbReference>